<dbReference type="Proteomes" id="UP000694388">
    <property type="component" value="Unplaced"/>
</dbReference>
<dbReference type="AlphaFoldDB" id="A0A8C4QHQ2"/>
<dbReference type="OMA" id="CHEMSSS"/>
<dbReference type="GO" id="GO:0048487">
    <property type="term" value="F:beta-tubulin binding"/>
    <property type="evidence" value="ECO:0007669"/>
    <property type="project" value="TreeGrafter"/>
</dbReference>
<dbReference type="PANTHER" id="PTHR20929">
    <property type="entry name" value="LUNG ADENOMA SUSCEPTIBILITY 1-RELATED"/>
    <property type="match status" value="1"/>
</dbReference>
<protein>
    <submittedName>
        <fullName evidence="1">Uncharacterized protein</fullName>
    </submittedName>
</protein>
<organism evidence="1 2">
    <name type="scientific">Eptatretus burgeri</name>
    <name type="common">Inshore hagfish</name>
    <dbReference type="NCBI Taxonomy" id="7764"/>
    <lineage>
        <taxon>Eukaryota</taxon>
        <taxon>Metazoa</taxon>
        <taxon>Chordata</taxon>
        <taxon>Craniata</taxon>
        <taxon>Vertebrata</taxon>
        <taxon>Cyclostomata</taxon>
        <taxon>Myxini</taxon>
        <taxon>Myxiniformes</taxon>
        <taxon>Myxinidae</taxon>
        <taxon>Eptatretinae</taxon>
        <taxon>Eptatretus</taxon>
    </lineage>
</organism>
<reference evidence="1" key="2">
    <citation type="submission" date="2025-09" db="UniProtKB">
        <authorList>
            <consortium name="Ensembl"/>
        </authorList>
    </citation>
    <scope>IDENTIFICATION</scope>
</reference>
<dbReference type="InterPro" id="IPR023247">
    <property type="entry name" value="IC97/Dnai7-like"/>
</dbReference>
<accession>A0A8C4QHQ2</accession>
<dbReference type="GO" id="GO:0005930">
    <property type="term" value="C:axoneme"/>
    <property type="evidence" value="ECO:0007669"/>
    <property type="project" value="TreeGrafter"/>
</dbReference>
<dbReference type="Ensembl" id="ENSEBUT00000015408.1">
    <property type="protein sequence ID" value="ENSEBUP00000014831.1"/>
    <property type="gene ID" value="ENSEBUG00000009352.1"/>
</dbReference>
<proteinExistence type="predicted"/>
<dbReference type="GeneTree" id="ENSGT00390000004708"/>
<dbReference type="PRINTS" id="PR02043">
    <property type="entry name" value="CANCERSCCP1"/>
</dbReference>
<reference evidence="1" key="1">
    <citation type="submission" date="2025-08" db="UniProtKB">
        <authorList>
            <consortium name="Ensembl"/>
        </authorList>
    </citation>
    <scope>IDENTIFICATION</scope>
</reference>
<evidence type="ECO:0000313" key="2">
    <source>
        <dbReference type="Proteomes" id="UP000694388"/>
    </source>
</evidence>
<keyword evidence="2" id="KW-1185">Reference proteome</keyword>
<dbReference type="GO" id="GO:0008017">
    <property type="term" value="F:microtubule binding"/>
    <property type="evidence" value="ECO:0007669"/>
    <property type="project" value="TreeGrafter"/>
</dbReference>
<sequence length="519" mass="57371">MLWGNLKKNPRFKGYEFTEGGVGVKFELPRLLCKREIALRFLWTRYDHLTPVSFPPFTLPSESCYHGAQTLLSGCCVRQESVSSRLESSKGSSLQDLSEFEGLMVIEADANTDFSECKKSTEDILSDMQAHHALDSKGATINLYQYGVIGGIMHISLFQIPPQPHIAGEWTITQIIEEGLKEIPYPDVMISTLMLTASSDSQKSLLSLGHSSIPVSQLMTLTFTPPTGLVITQPPLVARWEVADQVWTTQGISRASYNATSSRVSFRLSIPCSVALFQHLYVGVPYAHWELRPCAMRNGEADSIGESAAVLVCELATGITVHIGIALQTAKYQLLPGNDQWAELAFPSVCGHWLSLAQLKRALRYMGVNLFSEHHAQHFISIPQKDWQLEKQSYNQMALLASVFAFSRSCWNMHSASEKFILQVCEPIKVLPATSTLPTSADWRLIAVTARSAQWINGGDLDPEMPTEPTPGQLFHGLLWNAVFTTASPAGTNRLTNFPAGLAHAVRKILHATRPLAFS</sequence>
<dbReference type="PANTHER" id="PTHR20929:SF11">
    <property type="entry name" value="DYNEIN AXONEMAL INTERMEDIATE CHAIN 7"/>
    <property type="match status" value="1"/>
</dbReference>
<name>A0A8C4QHQ2_EPTBU</name>
<evidence type="ECO:0000313" key="1">
    <source>
        <dbReference type="Ensembl" id="ENSEBUP00000014831.1"/>
    </source>
</evidence>